<organism evidence="3 4">
    <name type="scientific">Actinocorallia aurantiaca</name>
    <dbReference type="NCBI Taxonomy" id="46204"/>
    <lineage>
        <taxon>Bacteria</taxon>
        <taxon>Bacillati</taxon>
        <taxon>Actinomycetota</taxon>
        <taxon>Actinomycetes</taxon>
        <taxon>Streptosporangiales</taxon>
        <taxon>Thermomonosporaceae</taxon>
        <taxon>Actinocorallia</taxon>
    </lineage>
</organism>
<keyword evidence="4" id="KW-1185">Reference proteome</keyword>
<feature type="region of interest" description="Disordered" evidence="1">
    <location>
        <begin position="63"/>
        <end position="96"/>
    </location>
</feature>
<dbReference type="Gene3D" id="3.10.450.50">
    <property type="match status" value="1"/>
</dbReference>
<dbReference type="InterPro" id="IPR032710">
    <property type="entry name" value="NTF2-like_dom_sf"/>
</dbReference>
<dbReference type="InterPro" id="IPR037401">
    <property type="entry name" value="SnoaL-like"/>
</dbReference>
<comment type="caution">
    <text evidence="3">The sequence shown here is derived from an EMBL/GenBank/DDBJ whole genome shotgun (WGS) entry which is preliminary data.</text>
</comment>
<evidence type="ECO:0000313" key="4">
    <source>
        <dbReference type="Proteomes" id="UP001501842"/>
    </source>
</evidence>
<accession>A0ABN3UH63</accession>
<evidence type="ECO:0000256" key="1">
    <source>
        <dbReference type="SAM" id="MobiDB-lite"/>
    </source>
</evidence>
<dbReference type="Pfam" id="PF13577">
    <property type="entry name" value="SnoaL_4"/>
    <property type="match status" value="1"/>
</dbReference>
<evidence type="ECO:0000313" key="3">
    <source>
        <dbReference type="EMBL" id="GAA2732506.1"/>
    </source>
</evidence>
<proteinExistence type="predicted"/>
<gene>
    <name evidence="3" type="ORF">GCM10010439_50420</name>
</gene>
<evidence type="ECO:0000259" key="2">
    <source>
        <dbReference type="Pfam" id="PF13577"/>
    </source>
</evidence>
<dbReference type="RefSeq" id="WP_425547206.1">
    <property type="nucleotide sequence ID" value="NZ_BAAATZ010000021.1"/>
</dbReference>
<dbReference type="Proteomes" id="UP001501842">
    <property type="component" value="Unassembled WGS sequence"/>
</dbReference>
<protein>
    <recommendedName>
        <fullName evidence="2">SnoaL-like domain-containing protein</fullName>
    </recommendedName>
</protein>
<reference evidence="3 4" key="1">
    <citation type="journal article" date="2019" name="Int. J. Syst. Evol. Microbiol.">
        <title>The Global Catalogue of Microorganisms (GCM) 10K type strain sequencing project: providing services to taxonomists for standard genome sequencing and annotation.</title>
        <authorList>
            <consortium name="The Broad Institute Genomics Platform"/>
            <consortium name="The Broad Institute Genome Sequencing Center for Infectious Disease"/>
            <person name="Wu L."/>
            <person name="Ma J."/>
        </authorList>
    </citation>
    <scope>NUCLEOTIDE SEQUENCE [LARGE SCALE GENOMIC DNA]</scope>
    <source>
        <strain evidence="3 4">JCM 8201</strain>
    </source>
</reference>
<name>A0ABN3UH63_9ACTN</name>
<dbReference type="EMBL" id="BAAATZ010000021">
    <property type="protein sequence ID" value="GAA2732506.1"/>
    <property type="molecule type" value="Genomic_DNA"/>
</dbReference>
<sequence>MDGIEALEQPKVRYRRALDTEDRGAMRRVFADDVVVDTTGSGGSVVTGADVFLVFLDSAPDRENPIASSRRCGRPAGSTRWTSGRSRGPPPPPTSS</sequence>
<dbReference type="SUPFAM" id="SSF54427">
    <property type="entry name" value="NTF2-like"/>
    <property type="match status" value="1"/>
</dbReference>
<feature type="domain" description="SnoaL-like" evidence="2">
    <location>
        <begin position="5"/>
        <end position="63"/>
    </location>
</feature>